<proteinExistence type="inferred from homology"/>
<dbReference type="Pfam" id="PF01553">
    <property type="entry name" value="Acyltransferase"/>
    <property type="match status" value="1"/>
</dbReference>
<keyword evidence="2" id="KW-0808">Transferase</keyword>
<dbReference type="EMBL" id="OV651816">
    <property type="protein sequence ID" value="CAH1110213.1"/>
    <property type="molecule type" value="Genomic_DNA"/>
</dbReference>
<name>A0A9P0D192_9CUCU</name>
<organism evidence="6 7">
    <name type="scientific">Psylliodes chrysocephalus</name>
    <dbReference type="NCBI Taxonomy" id="3402493"/>
    <lineage>
        <taxon>Eukaryota</taxon>
        <taxon>Metazoa</taxon>
        <taxon>Ecdysozoa</taxon>
        <taxon>Arthropoda</taxon>
        <taxon>Hexapoda</taxon>
        <taxon>Insecta</taxon>
        <taxon>Pterygota</taxon>
        <taxon>Neoptera</taxon>
        <taxon>Endopterygota</taxon>
        <taxon>Coleoptera</taxon>
        <taxon>Polyphaga</taxon>
        <taxon>Cucujiformia</taxon>
        <taxon>Chrysomeloidea</taxon>
        <taxon>Chrysomelidae</taxon>
        <taxon>Galerucinae</taxon>
        <taxon>Alticini</taxon>
        <taxon>Psylliodes</taxon>
    </lineage>
</organism>
<comment type="similarity">
    <text evidence="1">Belongs to the 1-acyl-sn-glycerol-3-phosphate acyltransferase family.</text>
</comment>
<keyword evidence="4" id="KW-0812">Transmembrane</keyword>
<sequence>MALFKGWLYFYLWYSSIFAGYVLLFCPLFPVLLISNKLYRYISDVLFTYWQFYPTALTQFLFGCNIQVTGDVIRTGEMSLLLMNHRTRTDWNFIWPVVYHCVEEKGKLAHSTKFILKDPIKHIPGPGWVMQLACFVYIKRCWQLDKLIFDKYVNYVSRIRYNHSLLIFPEGTDLTEQTKKSSDRYAEKNNLPLYDYVLHPKTTGFAYLAHQLLAENSLDAVYDCTLAYPDVIPKNEKFLLEGNFPKEVKVHLVRYPKSILPTSEEDLKEFLEKRWLDKEKTLKEFKATGNFLHGKILKCDKIWELHIAFIFWTILPFISIYFFFTVAWFRNIALVHTLFLLTLNFFFEGFQNFEINLQNFKDNVSVKVRNVIPNNQ</sequence>
<reference evidence="6" key="1">
    <citation type="submission" date="2022-01" db="EMBL/GenBank/DDBJ databases">
        <authorList>
            <person name="King R."/>
        </authorList>
    </citation>
    <scope>NUCLEOTIDE SEQUENCE</scope>
</reference>
<protein>
    <recommendedName>
        <fullName evidence="5">Phospholipid/glycerol acyltransferase domain-containing protein</fullName>
    </recommendedName>
</protein>
<evidence type="ECO:0000313" key="7">
    <source>
        <dbReference type="Proteomes" id="UP001153636"/>
    </source>
</evidence>
<dbReference type="Proteomes" id="UP001153636">
    <property type="component" value="Chromosome 4"/>
</dbReference>
<dbReference type="OrthoDB" id="186786at2759"/>
<gene>
    <name evidence="6" type="ORF">PSYICH_LOCUS9862</name>
</gene>
<feature type="transmembrane region" description="Helical" evidence="4">
    <location>
        <begin position="12"/>
        <end position="34"/>
    </location>
</feature>
<dbReference type="GO" id="GO:0005783">
    <property type="term" value="C:endoplasmic reticulum"/>
    <property type="evidence" value="ECO:0007669"/>
    <property type="project" value="TreeGrafter"/>
</dbReference>
<dbReference type="PANTHER" id="PTHR10983">
    <property type="entry name" value="1-ACYLGLYCEROL-3-PHOSPHATE ACYLTRANSFERASE-RELATED"/>
    <property type="match status" value="1"/>
</dbReference>
<feature type="transmembrane region" description="Helical" evidence="4">
    <location>
        <begin position="302"/>
        <end position="322"/>
    </location>
</feature>
<dbReference type="InterPro" id="IPR002123">
    <property type="entry name" value="Plipid/glycerol_acylTrfase"/>
</dbReference>
<keyword evidence="4" id="KW-1133">Transmembrane helix</keyword>
<evidence type="ECO:0000256" key="3">
    <source>
        <dbReference type="ARBA" id="ARBA00023315"/>
    </source>
</evidence>
<evidence type="ECO:0000313" key="6">
    <source>
        <dbReference type="EMBL" id="CAH1110213.1"/>
    </source>
</evidence>
<dbReference type="SMART" id="SM00563">
    <property type="entry name" value="PlsC"/>
    <property type="match status" value="1"/>
</dbReference>
<dbReference type="AlphaFoldDB" id="A0A9P0D192"/>
<dbReference type="InterPro" id="IPR032098">
    <property type="entry name" value="Acyltransf_C"/>
</dbReference>
<feature type="transmembrane region" description="Helical" evidence="4">
    <location>
        <begin position="328"/>
        <end position="347"/>
    </location>
</feature>
<keyword evidence="7" id="KW-1185">Reference proteome</keyword>
<accession>A0A9P0D192</accession>
<feature type="domain" description="Phospholipid/glycerol acyltransferase" evidence="5">
    <location>
        <begin position="79"/>
        <end position="206"/>
    </location>
</feature>
<dbReference type="Pfam" id="PF16076">
    <property type="entry name" value="Acyltransf_C"/>
    <property type="match status" value="1"/>
</dbReference>
<dbReference type="CDD" id="cd07990">
    <property type="entry name" value="LPLAT_LCLAT1-like"/>
    <property type="match status" value="1"/>
</dbReference>
<dbReference type="GO" id="GO:0036149">
    <property type="term" value="P:phosphatidylinositol acyl-chain remodeling"/>
    <property type="evidence" value="ECO:0007669"/>
    <property type="project" value="TreeGrafter"/>
</dbReference>
<dbReference type="SUPFAM" id="SSF69593">
    <property type="entry name" value="Glycerol-3-phosphate (1)-acyltransferase"/>
    <property type="match status" value="1"/>
</dbReference>
<evidence type="ECO:0000256" key="4">
    <source>
        <dbReference type="SAM" id="Phobius"/>
    </source>
</evidence>
<keyword evidence="3" id="KW-0012">Acyltransferase</keyword>
<keyword evidence="4" id="KW-0472">Membrane</keyword>
<evidence type="ECO:0000256" key="1">
    <source>
        <dbReference type="ARBA" id="ARBA00008655"/>
    </source>
</evidence>
<dbReference type="GO" id="GO:0016746">
    <property type="term" value="F:acyltransferase activity"/>
    <property type="evidence" value="ECO:0007669"/>
    <property type="project" value="UniProtKB-KW"/>
</dbReference>
<dbReference type="PANTHER" id="PTHR10983:SF16">
    <property type="entry name" value="LYSOCARDIOLIPIN ACYLTRANSFERASE 1"/>
    <property type="match status" value="1"/>
</dbReference>
<evidence type="ECO:0000259" key="5">
    <source>
        <dbReference type="SMART" id="SM00563"/>
    </source>
</evidence>
<evidence type="ECO:0000256" key="2">
    <source>
        <dbReference type="ARBA" id="ARBA00022679"/>
    </source>
</evidence>